<dbReference type="PANTHER" id="PTHR42850:SF2">
    <property type="entry name" value="BLL5683 PROTEIN"/>
    <property type="match status" value="1"/>
</dbReference>
<dbReference type="InterPro" id="IPR011152">
    <property type="entry name" value="Pesterase_MJ0912"/>
</dbReference>
<dbReference type="PIRSF" id="PIRSF000883">
    <property type="entry name" value="Pesterase_MJ0912"/>
    <property type="match status" value="1"/>
</dbReference>
<dbReference type="Gene3D" id="3.60.21.10">
    <property type="match status" value="1"/>
</dbReference>
<proteinExistence type="inferred from homology"/>
<dbReference type="EMBL" id="QUMQ01000001">
    <property type="protein sequence ID" value="REF98939.1"/>
    <property type="molecule type" value="Genomic_DNA"/>
</dbReference>
<dbReference type="PANTHER" id="PTHR42850">
    <property type="entry name" value="METALLOPHOSPHOESTERASE"/>
    <property type="match status" value="1"/>
</dbReference>
<keyword evidence="4" id="KW-1185">Reference proteome</keyword>
<dbReference type="SUPFAM" id="SSF56300">
    <property type="entry name" value="Metallo-dependent phosphatases"/>
    <property type="match status" value="1"/>
</dbReference>
<name>A0A3D9ZPY7_9ACTN</name>
<gene>
    <name evidence="3" type="ORF">DFJ67_4964</name>
</gene>
<comment type="caution">
    <text evidence="3">The sequence shown here is derived from an EMBL/GenBank/DDBJ whole genome shotgun (WGS) entry which is preliminary data.</text>
</comment>
<dbReference type="Pfam" id="PF12850">
    <property type="entry name" value="Metallophos_2"/>
    <property type="match status" value="1"/>
</dbReference>
<dbReference type="OrthoDB" id="9813918at2"/>
<dbReference type="Proteomes" id="UP000256913">
    <property type="component" value="Unassembled WGS sequence"/>
</dbReference>
<feature type="domain" description="Calcineurin-like phosphoesterase" evidence="2">
    <location>
        <begin position="28"/>
        <end position="210"/>
    </location>
</feature>
<organism evidence="3 4">
    <name type="scientific">Asanoa ferruginea</name>
    <dbReference type="NCBI Taxonomy" id="53367"/>
    <lineage>
        <taxon>Bacteria</taxon>
        <taxon>Bacillati</taxon>
        <taxon>Actinomycetota</taxon>
        <taxon>Actinomycetes</taxon>
        <taxon>Micromonosporales</taxon>
        <taxon>Micromonosporaceae</taxon>
        <taxon>Asanoa</taxon>
    </lineage>
</organism>
<dbReference type="InterPro" id="IPR050126">
    <property type="entry name" value="Ap4A_hydrolase"/>
</dbReference>
<evidence type="ECO:0000256" key="1">
    <source>
        <dbReference type="ARBA" id="ARBA00008950"/>
    </source>
</evidence>
<dbReference type="GO" id="GO:0005737">
    <property type="term" value="C:cytoplasm"/>
    <property type="evidence" value="ECO:0007669"/>
    <property type="project" value="TreeGrafter"/>
</dbReference>
<evidence type="ECO:0000259" key="2">
    <source>
        <dbReference type="Pfam" id="PF12850"/>
    </source>
</evidence>
<dbReference type="RefSeq" id="WP_116070170.1">
    <property type="nucleotide sequence ID" value="NZ_BONB01000004.1"/>
</dbReference>
<dbReference type="AlphaFoldDB" id="A0A3D9ZPY7"/>
<evidence type="ECO:0000313" key="4">
    <source>
        <dbReference type="Proteomes" id="UP000256913"/>
    </source>
</evidence>
<dbReference type="InterPro" id="IPR029052">
    <property type="entry name" value="Metallo-depent_PP-like"/>
</dbReference>
<comment type="similarity">
    <text evidence="1">Belongs to the metallophosphoesterase superfamily. YfcE family.</text>
</comment>
<protein>
    <submittedName>
        <fullName evidence="3">Putative phosphodiesterase</fullName>
    </submittedName>
</protein>
<evidence type="ECO:0000313" key="3">
    <source>
        <dbReference type="EMBL" id="REF98939.1"/>
    </source>
</evidence>
<reference evidence="3 4" key="1">
    <citation type="submission" date="2018-08" db="EMBL/GenBank/DDBJ databases">
        <title>Sequencing the genomes of 1000 actinobacteria strains.</title>
        <authorList>
            <person name="Klenk H.-P."/>
        </authorList>
    </citation>
    <scope>NUCLEOTIDE SEQUENCE [LARGE SCALE GENOMIC DNA]</scope>
    <source>
        <strain evidence="3 4">DSM 44099</strain>
    </source>
</reference>
<dbReference type="GO" id="GO:0016791">
    <property type="term" value="F:phosphatase activity"/>
    <property type="evidence" value="ECO:0007669"/>
    <property type="project" value="TreeGrafter"/>
</dbReference>
<dbReference type="InterPro" id="IPR024654">
    <property type="entry name" value="Calcineurin-like_PHP_lpxH"/>
</dbReference>
<sequence>MPDRFDEIAGTAAAAKEPRIPRAVAGSVALLSDVHANIHALRAVFDELDRAPVDLVVFGGDTTWGTFPAETVDLINSLPRRLLVRGNADRAVLELADEVRPPATPREPWMRDRHRAGDVDFLRDALFQVDVEVPGVGTLRICHGSPRADIEIMTPGTPMDRVAAAVAGVDADVLVTGHTHLQFDRALAVGRVRRHINPGSVGLPYHAGEPGARWARVTADGVEFRRTPYDVEAHLAALKRSDDPARDRIAELLREPPTPDELIVYAEERVFSD</sequence>
<accession>A0A3D9ZPY7</accession>